<sequence length="385" mass="41559">MELLRGVAAIVVMLWHTLLAFRPSASGIFANGPADSLQTSLAFVLFNGLSAVYLFFVMSAFVLVKRYSGTRKMQDLLLGAAKRLPRLAGPVLLTVLASCALYRLDLYFFKQAGALSGSPWLAAFGYATPVLSPTTASFSDAFMQGAWRTFIFGDSYYDSSLWTMWFEFWGSLMTFALASFVFFLHDRSAVLSWCVVGISIILAWLVNFVLVAFPLGLSLHLLVAGKFRLNVWSRAFVVALSLALLGYGGNAVGVYRPLAVLDVDGFPVNMRQPCVAILASVMLVYAVLTIKNPPAWLSGKAAHILGDLSFPLYLVHLLVICSLGSWAFVASGSAALGAAATILASVLAALPLVAFNNWWVAALGNLFNGLRRDEAMAAEPNIGKT</sequence>
<dbReference type="PANTHER" id="PTHR23028:SF134">
    <property type="entry name" value="PUTATIVE (AFU_ORTHOLOGUE AFUA_4G08520)-RELATED"/>
    <property type="match status" value="1"/>
</dbReference>
<keyword evidence="3" id="KW-0012">Acyltransferase</keyword>
<proteinExistence type="predicted"/>
<keyword evidence="3" id="KW-0808">Transferase</keyword>
<evidence type="ECO:0000256" key="1">
    <source>
        <dbReference type="SAM" id="Phobius"/>
    </source>
</evidence>
<name>A0ABW4WQQ6_9HYPH</name>
<feature type="transmembrane region" description="Helical" evidence="1">
    <location>
        <begin position="335"/>
        <end position="355"/>
    </location>
</feature>
<dbReference type="PANTHER" id="PTHR23028">
    <property type="entry name" value="ACETYLTRANSFERASE"/>
    <property type="match status" value="1"/>
</dbReference>
<gene>
    <name evidence="3" type="ORF">ACFSQT_38455</name>
</gene>
<feature type="transmembrane region" description="Helical" evidence="1">
    <location>
        <begin position="310"/>
        <end position="329"/>
    </location>
</feature>
<feature type="transmembrane region" description="Helical" evidence="1">
    <location>
        <begin position="235"/>
        <end position="258"/>
    </location>
</feature>
<dbReference type="InterPro" id="IPR002656">
    <property type="entry name" value="Acyl_transf_3_dom"/>
</dbReference>
<dbReference type="Pfam" id="PF01757">
    <property type="entry name" value="Acyl_transf_3"/>
    <property type="match status" value="1"/>
</dbReference>
<dbReference type="Proteomes" id="UP001597349">
    <property type="component" value="Unassembled WGS sequence"/>
</dbReference>
<feature type="domain" description="Acyltransferase 3" evidence="2">
    <location>
        <begin position="2"/>
        <end position="348"/>
    </location>
</feature>
<feature type="transmembrane region" description="Helical" evidence="1">
    <location>
        <begin position="164"/>
        <end position="184"/>
    </location>
</feature>
<comment type="caution">
    <text evidence="3">The sequence shown here is derived from an EMBL/GenBank/DDBJ whole genome shotgun (WGS) entry which is preliminary data.</text>
</comment>
<dbReference type="EMBL" id="JBHUGY010000080">
    <property type="protein sequence ID" value="MFD2058749.1"/>
    <property type="molecule type" value="Genomic_DNA"/>
</dbReference>
<evidence type="ECO:0000259" key="2">
    <source>
        <dbReference type="Pfam" id="PF01757"/>
    </source>
</evidence>
<reference evidence="4" key="1">
    <citation type="journal article" date="2019" name="Int. J. Syst. Evol. Microbiol.">
        <title>The Global Catalogue of Microorganisms (GCM) 10K type strain sequencing project: providing services to taxonomists for standard genome sequencing and annotation.</title>
        <authorList>
            <consortium name="The Broad Institute Genomics Platform"/>
            <consortium name="The Broad Institute Genome Sequencing Center for Infectious Disease"/>
            <person name="Wu L."/>
            <person name="Ma J."/>
        </authorList>
    </citation>
    <scope>NUCLEOTIDE SEQUENCE [LARGE SCALE GENOMIC DNA]</scope>
    <source>
        <strain evidence="4">CGMCC 1.16226</strain>
    </source>
</reference>
<keyword evidence="1" id="KW-0812">Transmembrane</keyword>
<evidence type="ECO:0000313" key="4">
    <source>
        <dbReference type="Proteomes" id="UP001597349"/>
    </source>
</evidence>
<protein>
    <submittedName>
        <fullName evidence="3">Acyltransferase family protein</fullName>
    </submittedName>
</protein>
<evidence type="ECO:0000313" key="3">
    <source>
        <dbReference type="EMBL" id="MFD2058749.1"/>
    </source>
</evidence>
<feature type="transmembrane region" description="Helical" evidence="1">
    <location>
        <begin position="40"/>
        <end position="64"/>
    </location>
</feature>
<dbReference type="RefSeq" id="WP_379027190.1">
    <property type="nucleotide sequence ID" value="NZ_JBHUGY010000080.1"/>
</dbReference>
<feature type="transmembrane region" description="Helical" evidence="1">
    <location>
        <begin position="270"/>
        <end position="290"/>
    </location>
</feature>
<dbReference type="InterPro" id="IPR050879">
    <property type="entry name" value="Acyltransferase_3"/>
</dbReference>
<keyword evidence="1" id="KW-1133">Transmembrane helix</keyword>
<feature type="transmembrane region" description="Helical" evidence="1">
    <location>
        <begin position="84"/>
        <end position="104"/>
    </location>
</feature>
<keyword evidence="1" id="KW-0472">Membrane</keyword>
<feature type="transmembrane region" description="Helical" evidence="1">
    <location>
        <begin position="190"/>
        <end position="223"/>
    </location>
</feature>
<keyword evidence="4" id="KW-1185">Reference proteome</keyword>
<dbReference type="GO" id="GO:0016746">
    <property type="term" value="F:acyltransferase activity"/>
    <property type="evidence" value="ECO:0007669"/>
    <property type="project" value="UniProtKB-KW"/>
</dbReference>
<organism evidence="3 4">
    <name type="scientific">Mesorhizobium calcicola</name>
    <dbReference type="NCBI Taxonomy" id="1300310"/>
    <lineage>
        <taxon>Bacteria</taxon>
        <taxon>Pseudomonadati</taxon>
        <taxon>Pseudomonadota</taxon>
        <taxon>Alphaproteobacteria</taxon>
        <taxon>Hyphomicrobiales</taxon>
        <taxon>Phyllobacteriaceae</taxon>
        <taxon>Mesorhizobium</taxon>
    </lineage>
</organism>
<accession>A0ABW4WQQ6</accession>